<dbReference type="Pfam" id="PF22086">
    <property type="entry name" value="DUF6940"/>
    <property type="match status" value="1"/>
</dbReference>
<name>A0A0N8KNX5_9CYAN</name>
<dbReference type="EMBL" id="LJZR01000001">
    <property type="protein sequence ID" value="KPQ37754.1"/>
    <property type="molecule type" value="Genomic_DNA"/>
</dbReference>
<dbReference type="InterPro" id="IPR054220">
    <property type="entry name" value="DUF6940"/>
</dbReference>
<proteinExistence type="predicted"/>
<dbReference type="Proteomes" id="UP000050465">
    <property type="component" value="Unassembled WGS sequence"/>
</dbReference>
<accession>A0A0N8KNX5</accession>
<evidence type="ECO:0000313" key="2">
    <source>
        <dbReference type="Proteomes" id="UP000050465"/>
    </source>
</evidence>
<evidence type="ECO:0000313" key="1">
    <source>
        <dbReference type="EMBL" id="KPQ37754.1"/>
    </source>
</evidence>
<sequence length="236" mass="26692">MFPVSQQDSQRALQGLSVRQTEVNLAGRSAQLITFRDGRSQPLTWQQVAQALVSSDDFRRCWNQAWADLPFDYEWKPIPIHPYTAKTHPFFAIAFPAQFRPANPHDFEPYLQAIGPDELTAQFDNFSGDAKLIIPANTGDYGHIAAFCRTAMPQAWQALWQKVGERCLAAIAQQTSVWCNTHGHGVPWLHVRFDSRLKYSVFPPRGSISANSQAIWYQQIYAPVSPDNADPIDSFQ</sequence>
<dbReference type="STRING" id="1666911.HLUCCA11_01475"/>
<reference evidence="1 2" key="1">
    <citation type="submission" date="2015-09" db="EMBL/GenBank/DDBJ databases">
        <title>Identification and resolution of microdiversity through metagenomic sequencing of parallel consortia.</title>
        <authorList>
            <person name="Nelson W.C."/>
            <person name="Romine M.F."/>
            <person name="Lindemann S.R."/>
        </authorList>
    </citation>
    <scope>NUCLEOTIDE SEQUENCE [LARGE SCALE GENOMIC DNA]</scope>
    <source>
        <strain evidence="1">Ana</strain>
    </source>
</reference>
<gene>
    <name evidence="1" type="ORF">HLUCCA11_01475</name>
</gene>
<protein>
    <submittedName>
        <fullName evidence="1">Uncharacterized protein</fullName>
    </submittedName>
</protein>
<dbReference type="AlphaFoldDB" id="A0A0N8KNX5"/>
<comment type="caution">
    <text evidence="1">The sequence shown here is derived from an EMBL/GenBank/DDBJ whole genome shotgun (WGS) entry which is preliminary data.</text>
</comment>
<organism evidence="1 2">
    <name type="scientific">Phormidesmis priestleyi Ana</name>
    <dbReference type="NCBI Taxonomy" id="1666911"/>
    <lineage>
        <taxon>Bacteria</taxon>
        <taxon>Bacillati</taxon>
        <taxon>Cyanobacteriota</taxon>
        <taxon>Cyanophyceae</taxon>
        <taxon>Leptolyngbyales</taxon>
        <taxon>Leptolyngbyaceae</taxon>
        <taxon>Phormidesmis</taxon>
    </lineage>
</organism>